<dbReference type="PROSITE" id="PS50174">
    <property type="entry name" value="G_PATCH"/>
    <property type="match status" value="1"/>
</dbReference>
<comment type="caution">
    <text evidence="2">The sequence shown here is derived from an EMBL/GenBank/DDBJ whole genome shotgun (WGS) entry which is preliminary data.</text>
</comment>
<dbReference type="InterPro" id="IPR000467">
    <property type="entry name" value="G_patch_dom"/>
</dbReference>
<name>A0AAN7W471_9PEZI</name>
<dbReference type="SMART" id="SM00443">
    <property type="entry name" value="G_patch"/>
    <property type="match status" value="1"/>
</dbReference>
<evidence type="ECO:0000313" key="2">
    <source>
        <dbReference type="EMBL" id="KAK5696674.1"/>
    </source>
</evidence>
<sequence length="235" mass="26222">MATLPDDEYEIPLRDQRFFGAGIKRKRIQFVPSSNEATSTQSLPPVAREPAAKRYLDIVLKQSDERTTNGADGSESKRPVHTRCDICHLPITSSDTTSTPHESSIAHQICLEHSHPPSHLDRSRVGLTIMQSQDWDPDSRRGLGAGGEGRLHPVKAVENPKKAGLGARFEKVKVVEKPVKLDPGKMRLQELAGKKKAERLRNAFYRSEEVEKYLGQEDDGSKLDMKAFGRSRSGR</sequence>
<dbReference type="Pfam" id="PF01585">
    <property type="entry name" value="G-patch"/>
    <property type="match status" value="1"/>
</dbReference>
<organism evidence="2 3">
    <name type="scientific">Elasticomyces elasticus</name>
    <dbReference type="NCBI Taxonomy" id="574655"/>
    <lineage>
        <taxon>Eukaryota</taxon>
        <taxon>Fungi</taxon>
        <taxon>Dikarya</taxon>
        <taxon>Ascomycota</taxon>
        <taxon>Pezizomycotina</taxon>
        <taxon>Dothideomycetes</taxon>
        <taxon>Dothideomycetidae</taxon>
        <taxon>Mycosphaerellales</taxon>
        <taxon>Teratosphaeriaceae</taxon>
        <taxon>Elasticomyces</taxon>
    </lineage>
</organism>
<evidence type="ECO:0000313" key="3">
    <source>
        <dbReference type="Proteomes" id="UP001310594"/>
    </source>
</evidence>
<gene>
    <name evidence="2" type="ORF">LTR97_007978</name>
</gene>
<evidence type="ECO:0000259" key="1">
    <source>
        <dbReference type="PROSITE" id="PS50174"/>
    </source>
</evidence>
<protein>
    <recommendedName>
        <fullName evidence="1">G-patch domain-containing protein</fullName>
    </recommendedName>
</protein>
<accession>A0AAN7W471</accession>
<dbReference type="Proteomes" id="UP001310594">
    <property type="component" value="Unassembled WGS sequence"/>
</dbReference>
<dbReference type="GO" id="GO:0003676">
    <property type="term" value="F:nucleic acid binding"/>
    <property type="evidence" value="ECO:0007669"/>
    <property type="project" value="InterPro"/>
</dbReference>
<dbReference type="EMBL" id="JAVRQU010000012">
    <property type="protein sequence ID" value="KAK5696674.1"/>
    <property type="molecule type" value="Genomic_DNA"/>
</dbReference>
<dbReference type="PANTHER" id="PTHR20923:SF1">
    <property type="entry name" value="G PATCH DOMAIN AND ANKYRIN REPEAT-CONTAINING PROTEIN 1"/>
    <property type="match status" value="1"/>
</dbReference>
<dbReference type="InterPro" id="IPR039146">
    <property type="entry name" value="GPANK1"/>
</dbReference>
<dbReference type="PANTHER" id="PTHR20923">
    <property type="entry name" value="BAT4 PROTEIN-RELATED"/>
    <property type="match status" value="1"/>
</dbReference>
<proteinExistence type="predicted"/>
<feature type="domain" description="G-patch" evidence="1">
    <location>
        <begin position="122"/>
        <end position="170"/>
    </location>
</feature>
<reference evidence="2" key="1">
    <citation type="submission" date="2023-08" db="EMBL/GenBank/DDBJ databases">
        <title>Black Yeasts Isolated from many extreme environments.</title>
        <authorList>
            <person name="Coleine C."/>
            <person name="Stajich J.E."/>
            <person name="Selbmann L."/>
        </authorList>
    </citation>
    <scope>NUCLEOTIDE SEQUENCE</scope>
    <source>
        <strain evidence="2">CCFEE 5810</strain>
    </source>
</reference>
<dbReference type="AlphaFoldDB" id="A0AAN7W471"/>